<keyword evidence="2" id="KW-0732">Signal</keyword>
<dbReference type="EMBL" id="JAMDMJ010000018">
    <property type="protein sequence ID" value="MCY9597282.1"/>
    <property type="molecule type" value="Genomic_DNA"/>
</dbReference>
<reference evidence="3 4" key="1">
    <citation type="submission" date="2022-05" db="EMBL/GenBank/DDBJ databases">
        <title>Genome Sequencing of Bee-Associated Microbes.</title>
        <authorList>
            <person name="Dunlap C."/>
        </authorList>
    </citation>
    <scope>NUCLEOTIDE SEQUENCE [LARGE SCALE GENOMIC DNA]</scope>
    <source>
        <strain evidence="3 4">NRRL B-23120</strain>
    </source>
</reference>
<evidence type="ECO:0000256" key="1">
    <source>
        <dbReference type="SAM" id="MobiDB-lite"/>
    </source>
</evidence>
<dbReference type="RefSeq" id="WP_169743586.1">
    <property type="nucleotide sequence ID" value="NZ_JAMDMJ010000018.1"/>
</dbReference>
<keyword evidence="4" id="KW-1185">Reference proteome</keyword>
<organism evidence="3 4">
    <name type="scientific">Paenibacillus chitinolyticus</name>
    <dbReference type="NCBI Taxonomy" id="79263"/>
    <lineage>
        <taxon>Bacteria</taxon>
        <taxon>Bacillati</taxon>
        <taxon>Bacillota</taxon>
        <taxon>Bacilli</taxon>
        <taxon>Bacillales</taxon>
        <taxon>Paenibacillaceae</taxon>
        <taxon>Paenibacillus</taxon>
    </lineage>
</organism>
<evidence type="ECO:0000313" key="4">
    <source>
        <dbReference type="Proteomes" id="UP001527202"/>
    </source>
</evidence>
<comment type="caution">
    <text evidence="3">The sequence shown here is derived from an EMBL/GenBank/DDBJ whole genome shotgun (WGS) entry which is preliminary data.</text>
</comment>
<name>A0ABT4FFI7_9BACL</name>
<feature type="signal peptide" evidence="2">
    <location>
        <begin position="1"/>
        <end position="22"/>
    </location>
</feature>
<gene>
    <name evidence="3" type="ORF">M5X16_16090</name>
</gene>
<evidence type="ECO:0000256" key="2">
    <source>
        <dbReference type="SAM" id="SignalP"/>
    </source>
</evidence>
<feature type="region of interest" description="Disordered" evidence="1">
    <location>
        <begin position="25"/>
        <end position="47"/>
    </location>
</feature>
<feature type="chain" id="PRO_5045406955" evidence="2">
    <location>
        <begin position="23"/>
        <end position="47"/>
    </location>
</feature>
<accession>A0ABT4FFI7</accession>
<proteinExistence type="predicted"/>
<sequence>MRKMVLTWLLFTLFLAAESAEAKMNVYSPPPQPDQSDSGVPGPPTEP</sequence>
<protein>
    <submittedName>
        <fullName evidence="3">Uncharacterized protein</fullName>
    </submittedName>
</protein>
<dbReference type="Proteomes" id="UP001527202">
    <property type="component" value="Unassembled WGS sequence"/>
</dbReference>
<evidence type="ECO:0000313" key="3">
    <source>
        <dbReference type="EMBL" id="MCY9597282.1"/>
    </source>
</evidence>